<reference evidence="5" key="1">
    <citation type="journal article" date="2019" name="Int. J. Syst. Evol. Microbiol.">
        <title>The Global Catalogue of Microorganisms (GCM) 10K type strain sequencing project: providing services to taxonomists for standard genome sequencing and annotation.</title>
        <authorList>
            <consortium name="The Broad Institute Genomics Platform"/>
            <consortium name="The Broad Institute Genome Sequencing Center for Infectious Disease"/>
            <person name="Wu L."/>
            <person name="Ma J."/>
        </authorList>
    </citation>
    <scope>NUCLEOTIDE SEQUENCE [LARGE SCALE GENOMIC DNA]</scope>
    <source>
        <strain evidence="5">JCM 17110</strain>
    </source>
</reference>
<dbReference type="PROSITE" id="PS50887">
    <property type="entry name" value="GGDEF"/>
    <property type="match status" value="1"/>
</dbReference>
<dbReference type="InterPro" id="IPR052155">
    <property type="entry name" value="Biofilm_reg_signaling"/>
</dbReference>
<evidence type="ECO:0000313" key="4">
    <source>
        <dbReference type="EMBL" id="GAA3534952.1"/>
    </source>
</evidence>
<dbReference type="SUPFAM" id="SSF141868">
    <property type="entry name" value="EAL domain-like"/>
    <property type="match status" value="1"/>
</dbReference>
<evidence type="ECO:0000259" key="2">
    <source>
        <dbReference type="PROSITE" id="PS50883"/>
    </source>
</evidence>
<dbReference type="InterPro" id="IPR043128">
    <property type="entry name" value="Rev_trsase/Diguanyl_cyclase"/>
</dbReference>
<dbReference type="PROSITE" id="PS50883">
    <property type="entry name" value="EAL"/>
    <property type="match status" value="1"/>
</dbReference>
<dbReference type="Gene3D" id="3.20.20.450">
    <property type="entry name" value="EAL domain"/>
    <property type="match status" value="1"/>
</dbReference>
<keyword evidence="5" id="KW-1185">Reference proteome</keyword>
<dbReference type="Proteomes" id="UP001500795">
    <property type="component" value="Unassembled WGS sequence"/>
</dbReference>
<dbReference type="CDD" id="cd01949">
    <property type="entry name" value="GGDEF"/>
    <property type="match status" value="1"/>
</dbReference>
<keyword evidence="1" id="KW-0472">Membrane</keyword>
<evidence type="ECO:0000313" key="5">
    <source>
        <dbReference type="Proteomes" id="UP001500795"/>
    </source>
</evidence>
<feature type="domain" description="GGDEF" evidence="3">
    <location>
        <begin position="279"/>
        <end position="411"/>
    </location>
</feature>
<protein>
    <recommendedName>
        <fullName evidence="6">GGDEF-domain containing protein</fullName>
    </recommendedName>
</protein>
<organism evidence="4 5">
    <name type="scientific">Zobellella aerophila</name>
    <dbReference type="NCBI Taxonomy" id="870480"/>
    <lineage>
        <taxon>Bacteria</taxon>
        <taxon>Pseudomonadati</taxon>
        <taxon>Pseudomonadota</taxon>
        <taxon>Gammaproteobacteria</taxon>
        <taxon>Aeromonadales</taxon>
        <taxon>Aeromonadaceae</taxon>
        <taxon>Zobellella</taxon>
    </lineage>
</organism>
<dbReference type="InterPro" id="IPR029787">
    <property type="entry name" value="Nucleotide_cyclase"/>
</dbReference>
<dbReference type="PANTHER" id="PTHR44757">
    <property type="entry name" value="DIGUANYLATE CYCLASE DGCP"/>
    <property type="match status" value="1"/>
</dbReference>
<evidence type="ECO:0008006" key="6">
    <source>
        <dbReference type="Google" id="ProtNLM"/>
    </source>
</evidence>
<evidence type="ECO:0000256" key="1">
    <source>
        <dbReference type="SAM" id="Phobius"/>
    </source>
</evidence>
<gene>
    <name evidence="4" type="ORF">GCM10022394_13160</name>
</gene>
<dbReference type="InterPro" id="IPR000160">
    <property type="entry name" value="GGDEF_dom"/>
</dbReference>
<dbReference type="Pfam" id="PF00563">
    <property type="entry name" value="EAL"/>
    <property type="match status" value="1"/>
</dbReference>
<proteinExistence type="predicted"/>
<evidence type="ECO:0000259" key="3">
    <source>
        <dbReference type="PROSITE" id="PS50887"/>
    </source>
</evidence>
<dbReference type="InterPro" id="IPR035919">
    <property type="entry name" value="EAL_sf"/>
</dbReference>
<sequence>MMPTSTTGGLRRSFSERRTLPTLSLVLALLIFLLSLAASYRELNRVNDLTNLSIGHHTHTLFKTYEELDRFWDSLRIYVHPDALTEVSREQLLLDFELLLSRISLFEEGEANRDLLESLEVRQFHHGLKEALAKVEPQLNWLTPDPLDPRYQAIRELLQPYRQPLFDLAREYLISAEVRGDQIVREFAENSHLRYWAMPAISGLLLLLLYFFQLRQTQRLAAALKLESRQLRDSNERLFRATSTLTFQATHDPLTALPNRTLLQDRLEQAIGQAQQAGGRIAVIALDLDRFKAVNDSLGRNMGDEVLRLVAGRLRACVGDADTVARLDGDEFVLLLTDTGPDSTAEVLNRIVVALRRPFAMAGEELFITVGMGVSHYPGDSSTAEHLLMNADAALYRAKEQGRDRIQHYLTGMNAGEKIRMKLERELRLALKQQQLELHYQPQVDLVDGRIFGVEALLRWHHPQRGMISPGEFIPLAEETGLIVPIGEWVLATACRQAMAWQAQGLPPLKMAVNLSPRQFQLPGLVAQVAKALKMADLPPEYLELELTESLLMRDVEAAIEAMKGLRKLGVSLSIDDFGTGYSSLSYLQHFPLNQLKIDRAFVNDVHLKPGAGAIARAIIAMSKSLQLRVVAEGIETAEQLVFLRTHQCDQGQGYYFSRPLPAREITALLQHRPCFEIPTLNKTEPAGGR</sequence>
<dbReference type="Gene3D" id="3.30.70.270">
    <property type="match status" value="1"/>
</dbReference>
<comment type="caution">
    <text evidence="4">The sequence shown here is derived from an EMBL/GenBank/DDBJ whole genome shotgun (WGS) entry which is preliminary data.</text>
</comment>
<feature type="domain" description="EAL" evidence="2">
    <location>
        <begin position="420"/>
        <end position="674"/>
    </location>
</feature>
<dbReference type="EMBL" id="BAABCX010000001">
    <property type="protein sequence ID" value="GAA3534952.1"/>
    <property type="molecule type" value="Genomic_DNA"/>
</dbReference>
<dbReference type="Pfam" id="PF00990">
    <property type="entry name" value="GGDEF"/>
    <property type="match status" value="1"/>
</dbReference>
<accession>A0ABP6VG93</accession>
<dbReference type="CDD" id="cd01948">
    <property type="entry name" value="EAL"/>
    <property type="match status" value="1"/>
</dbReference>
<dbReference type="InterPro" id="IPR001633">
    <property type="entry name" value="EAL_dom"/>
</dbReference>
<dbReference type="NCBIfam" id="TIGR00254">
    <property type="entry name" value="GGDEF"/>
    <property type="match status" value="1"/>
</dbReference>
<dbReference type="PANTHER" id="PTHR44757:SF2">
    <property type="entry name" value="BIOFILM ARCHITECTURE MAINTENANCE PROTEIN MBAA"/>
    <property type="match status" value="1"/>
</dbReference>
<keyword evidence="1" id="KW-1133">Transmembrane helix</keyword>
<keyword evidence="1" id="KW-0812">Transmembrane</keyword>
<feature type="transmembrane region" description="Helical" evidence="1">
    <location>
        <begin position="193"/>
        <end position="212"/>
    </location>
</feature>
<dbReference type="RefSeq" id="WP_344956037.1">
    <property type="nucleotide sequence ID" value="NZ_BAABCX010000001.1"/>
</dbReference>
<name>A0ABP6VG93_9GAMM</name>
<dbReference type="SUPFAM" id="SSF55073">
    <property type="entry name" value="Nucleotide cyclase"/>
    <property type="match status" value="1"/>
</dbReference>
<dbReference type="SMART" id="SM00267">
    <property type="entry name" value="GGDEF"/>
    <property type="match status" value="1"/>
</dbReference>
<dbReference type="SMART" id="SM00052">
    <property type="entry name" value="EAL"/>
    <property type="match status" value="1"/>
</dbReference>